<organism evidence="1 2">
    <name type="scientific">Hermetia illucens</name>
    <name type="common">Black soldier fly</name>
    <dbReference type="NCBI Taxonomy" id="343691"/>
    <lineage>
        <taxon>Eukaryota</taxon>
        <taxon>Metazoa</taxon>
        <taxon>Ecdysozoa</taxon>
        <taxon>Arthropoda</taxon>
        <taxon>Hexapoda</taxon>
        <taxon>Insecta</taxon>
        <taxon>Pterygota</taxon>
        <taxon>Neoptera</taxon>
        <taxon>Endopterygota</taxon>
        <taxon>Diptera</taxon>
        <taxon>Brachycera</taxon>
        <taxon>Stratiomyomorpha</taxon>
        <taxon>Stratiomyidae</taxon>
        <taxon>Hermetiinae</taxon>
        <taxon>Hermetia</taxon>
    </lineage>
</organism>
<dbReference type="AlphaFoldDB" id="A0A7R8YRX2"/>
<dbReference type="GO" id="GO:0016491">
    <property type="term" value="F:oxidoreductase activity"/>
    <property type="evidence" value="ECO:0007669"/>
    <property type="project" value="InterPro"/>
</dbReference>
<name>A0A7R8YRX2_HERIL</name>
<dbReference type="OrthoDB" id="6361347at2759"/>
<evidence type="ECO:0008006" key="3">
    <source>
        <dbReference type="Google" id="ProtNLM"/>
    </source>
</evidence>
<proteinExistence type="predicted"/>
<dbReference type="EMBL" id="LR899010">
    <property type="protein sequence ID" value="CAD7082921.1"/>
    <property type="molecule type" value="Genomic_DNA"/>
</dbReference>
<accession>A0A7R8YRX2</accession>
<sequence>MDPMVSSDAKLTEEEQAAVGFLFRLSGDADNTPCDTDLTNFEPSLPSWYDDVKFKRAQRYFADNRGGIFGSNMVSLISLLAQHKGLQILCATGRSSTADTARKRYVSTILHTLSWYECDLTPGSQSWESLMRVRKLHLNASRSAQSKKIGMITQTEMTVTQFGFMGFALIRPDVFGIAHDNEEDIEAFIHLWAVIGYMLGIKDEFNFCLMPVNVVKKVSETIMRYFILPAVQLESPQFKAMTEALVDGLKQFVPYMSYEIQMFLTRRAVCVPGYQYNRDREQERLCPSFISEEGIQTLLKERSKITGYEYMEFVFFHKVPVYNFTKNTMVTEVNGNIVSHKTNVPEDVIVENGKSRPMDDGFRTRLRKYLDLDESTSITLTLVDYETEWKNALNDSKFYELSLENQKKLAFREKLRKLFSGTRFGTYVMDWLFSFLMWRFRRYLSSS</sequence>
<dbReference type="PANTHER" id="PTHR37159">
    <property type="entry name" value="GH11867P"/>
    <property type="match status" value="1"/>
</dbReference>
<gene>
    <name evidence="1" type="ORF">HERILL_LOCUS5920</name>
</gene>
<dbReference type="InParanoid" id="A0A7R8YRX2"/>
<keyword evidence="2" id="KW-1185">Reference proteome</keyword>
<dbReference type="PANTHER" id="PTHR37159:SF1">
    <property type="entry name" value="GH11867P"/>
    <property type="match status" value="1"/>
</dbReference>
<evidence type="ECO:0000313" key="1">
    <source>
        <dbReference type="EMBL" id="CAD7082921.1"/>
    </source>
</evidence>
<protein>
    <recommendedName>
        <fullName evidence="3">ER-bound oxygenase mpaB/mpaB'/Rubber oxygenase catalytic domain-containing protein</fullName>
    </recommendedName>
</protein>
<dbReference type="Proteomes" id="UP000594454">
    <property type="component" value="Chromosome 2"/>
</dbReference>
<reference evidence="1 2" key="1">
    <citation type="submission" date="2020-11" db="EMBL/GenBank/DDBJ databases">
        <authorList>
            <person name="Wallbank WR R."/>
            <person name="Pardo Diaz C."/>
            <person name="Kozak K."/>
            <person name="Martin S."/>
            <person name="Jiggins C."/>
            <person name="Moest M."/>
            <person name="Warren A I."/>
            <person name="Generalovic N T."/>
            <person name="Byers J.R.P. K."/>
            <person name="Montejo-Kovacevich G."/>
            <person name="Yen C E."/>
        </authorList>
    </citation>
    <scope>NUCLEOTIDE SEQUENCE [LARGE SCALE GENOMIC DNA]</scope>
</reference>
<dbReference type="OMA" id="TTFGFMG"/>
<evidence type="ECO:0000313" key="2">
    <source>
        <dbReference type="Proteomes" id="UP000594454"/>
    </source>
</evidence>